<dbReference type="EMBL" id="JAACJM010000015">
    <property type="protein sequence ID" value="KAF5368604.1"/>
    <property type="molecule type" value="Genomic_DNA"/>
</dbReference>
<evidence type="ECO:0000313" key="1">
    <source>
        <dbReference type="EMBL" id="KAF5368604.1"/>
    </source>
</evidence>
<gene>
    <name evidence="1" type="ORF">D9758_002415</name>
</gene>
<dbReference type="SUPFAM" id="SSF52047">
    <property type="entry name" value="RNI-like"/>
    <property type="match status" value="1"/>
</dbReference>
<dbReference type="InterPro" id="IPR032675">
    <property type="entry name" value="LRR_dom_sf"/>
</dbReference>
<protein>
    <submittedName>
        <fullName evidence="1">Uncharacterized protein</fullName>
    </submittedName>
</protein>
<dbReference type="OrthoDB" id="3251638at2759"/>
<dbReference type="AlphaFoldDB" id="A0A8H5LTB9"/>
<sequence>MSSSGPRIVDDLIPLILESSEDWWRRDLLRLATVSFAWLRNVQKRLYATPVLYSSRSCSLLARTLSENSYLCSLIKGIELCPISGGAFFTPEEMQGVRYLLGLEGLEVLTLGGMLSVATERFLNSISYPESILKLRINGSSNKDSLSCPASLEWDDMLASRFSGLQTLELYNLDLDIIYPSSPCRLQVSELVLGNVQLVGGDLSHLVQDADALKTLVVSGELSDELDEQVGFLVQTYGVESLRYEVECVGPWRPTLFDEGVSLPSTLRVLHLNEVRVDMETLSGVQRCYPEIEELMLTGRSVSLSRDDWVEIVKSCRFGKLRWLGLPGGTNGPPFRRWTEGVGETMETTCSERGIVLYSSSI</sequence>
<organism evidence="1 2">
    <name type="scientific">Tetrapyrgos nigripes</name>
    <dbReference type="NCBI Taxonomy" id="182062"/>
    <lineage>
        <taxon>Eukaryota</taxon>
        <taxon>Fungi</taxon>
        <taxon>Dikarya</taxon>
        <taxon>Basidiomycota</taxon>
        <taxon>Agaricomycotina</taxon>
        <taxon>Agaricomycetes</taxon>
        <taxon>Agaricomycetidae</taxon>
        <taxon>Agaricales</taxon>
        <taxon>Marasmiineae</taxon>
        <taxon>Marasmiaceae</taxon>
        <taxon>Tetrapyrgos</taxon>
    </lineage>
</organism>
<comment type="caution">
    <text evidence="1">The sequence shown here is derived from an EMBL/GenBank/DDBJ whole genome shotgun (WGS) entry which is preliminary data.</text>
</comment>
<dbReference type="Gene3D" id="3.80.10.10">
    <property type="entry name" value="Ribonuclease Inhibitor"/>
    <property type="match status" value="1"/>
</dbReference>
<keyword evidence="2" id="KW-1185">Reference proteome</keyword>
<proteinExistence type="predicted"/>
<evidence type="ECO:0000313" key="2">
    <source>
        <dbReference type="Proteomes" id="UP000559256"/>
    </source>
</evidence>
<name>A0A8H5LTB9_9AGAR</name>
<accession>A0A8H5LTB9</accession>
<reference evidence="1 2" key="1">
    <citation type="journal article" date="2020" name="ISME J.">
        <title>Uncovering the hidden diversity of litter-decomposition mechanisms in mushroom-forming fungi.</title>
        <authorList>
            <person name="Floudas D."/>
            <person name="Bentzer J."/>
            <person name="Ahren D."/>
            <person name="Johansson T."/>
            <person name="Persson P."/>
            <person name="Tunlid A."/>
        </authorList>
    </citation>
    <scope>NUCLEOTIDE SEQUENCE [LARGE SCALE GENOMIC DNA]</scope>
    <source>
        <strain evidence="1 2">CBS 291.85</strain>
    </source>
</reference>
<dbReference type="Proteomes" id="UP000559256">
    <property type="component" value="Unassembled WGS sequence"/>
</dbReference>